<name>A0A0B6TPZ6_9CORY</name>
<dbReference type="AlphaFoldDB" id="A0A0B6TPZ6"/>
<dbReference type="STRING" id="1224162.B840_12000"/>
<proteinExistence type="predicted"/>
<dbReference type="Gene3D" id="1.10.10.10">
    <property type="entry name" value="Winged helix-like DNA-binding domain superfamily/Winged helix DNA-binding domain"/>
    <property type="match status" value="1"/>
</dbReference>
<dbReference type="SUPFAM" id="SSF46785">
    <property type="entry name" value="Winged helix' DNA-binding domain"/>
    <property type="match status" value="1"/>
</dbReference>
<dbReference type="Gene3D" id="6.10.140.2180">
    <property type="match status" value="1"/>
</dbReference>
<dbReference type="HOGENOM" id="CLU_100916_0_0_11"/>
<dbReference type="Proteomes" id="UP000031928">
    <property type="component" value="Chromosome"/>
</dbReference>
<dbReference type="GO" id="GO:0003700">
    <property type="term" value="F:DNA-binding transcription factor activity"/>
    <property type="evidence" value="ECO:0007669"/>
    <property type="project" value="InterPro"/>
</dbReference>
<organism evidence="2 3">
    <name type="scientific">Corynebacterium marinum DSM 44953</name>
    <dbReference type="NCBI Taxonomy" id="1224162"/>
    <lineage>
        <taxon>Bacteria</taxon>
        <taxon>Bacillati</taxon>
        <taxon>Actinomycetota</taxon>
        <taxon>Actinomycetes</taxon>
        <taxon>Mycobacteriales</taxon>
        <taxon>Corynebacteriaceae</taxon>
        <taxon>Corynebacterium</taxon>
    </lineage>
</organism>
<accession>A0A0B6TPZ6</accession>
<dbReference type="KEGG" id="cmq:B840_12000"/>
<dbReference type="Pfam" id="PF12840">
    <property type="entry name" value="HTH_20"/>
    <property type="match status" value="1"/>
</dbReference>
<dbReference type="RefSeq" id="WP_042622296.1">
    <property type="nucleotide sequence ID" value="NZ_CP007790.1"/>
</dbReference>
<dbReference type="EMBL" id="CP007790">
    <property type="protein sequence ID" value="AJK69968.1"/>
    <property type="molecule type" value="Genomic_DNA"/>
</dbReference>
<reference evidence="2 3" key="1">
    <citation type="submission" date="2014-05" db="EMBL/GenBank/DDBJ databases">
        <title>Complete genome sequence of Corynebacterium marinum DSM 44953.</title>
        <authorList>
            <person name="Schaffert L."/>
            <person name="Albersmeier A."/>
            <person name="Kalinowski J."/>
            <person name="Ruckert C."/>
        </authorList>
    </citation>
    <scope>NUCLEOTIDE SEQUENCE [LARGE SCALE GENOMIC DNA]</scope>
    <source>
        <strain evidence="2 3">DSM 44953</strain>
    </source>
</reference>
<evidence type="ECO:0000313" key="2">
    <source>
        <dbReference type="EMBL" id="AJK69968.1"/>
    </source>
</evidence>
<dbReference type="OrthoDB" id="5949858at2"/>
<gene>
    <name evidence="2" type="ORF">B840_12000</name>
</gene>
<dbReference type="InterPro" id="IPR036388">
    <property type="entry name" value="WH-like_DNA-bd_sf"/>
</dbReference>
<dbReference type="InterPro" id="IPR001845">
    <property type="entry name" value="HTH_ArsR_DNA-bd_dom"/>
</dbReference>
<feature type="domain" description="HTH arsR-type" evidence="1">
    <location>
        <begin position="2"/>
        <end position="94"/>
    </location>
</feature>
<evidence type="ECO:0000259" key="1">
    <source>
        <dbReference type="SMART" id="SM00418"/>
    </source>
</evidence>
<evidence type="ECO:0000313" key="3">
    <source>
        <dbReference type="Proteomes" id="UP000031928"/>
    </source>
</evidence>
<dbReference type="SMART" id="SM00418">
    <property type="entry name" value="HTH_ARSR"/>
    <property type="match status" value="1"/>
</dbReference>
<dbReference type="CDD" id="cd00090">
    <property type="entry name" value="HTH_ARSR"/>
    <property type="match status" value="1"/>
</dbReference>
<protein>
    <recommendedName>
        <fullName evidence="1">HTH arsR-type domain-containing protein</fullName>
    </recommendedName>
</protein>
<dbReference type="InterPro" id="IPR011991">
    <property type="entry name" value="ArsR-like_HTH"/>
</dbReference>
<sequence>MATSSALLHPVRLRIVQTLLATDGSTTRQLHDRLPDVPIATLYRHIAHLVDHGLIEVVEERPVRGTSEKTYKVAEELTNPTADELASLTPEEILAAFTVFASGVIRDFGDYLDQGVPDLAKDQVSFALADFWATDTEVEVFSQAVMTALRPLMANTAGHNRRRRALTTIMIPRPAEKTTP</sequence>
<keyword evidence="3" id="KW-1185">Reference proteome</keyword>
<dbReference type="InterPro" id="IPR036390">
    <property type="entry name" value="WH_DNA-bd_sf"/>
</dbReference>